<dbReference type="InterPro" id="IPR003607">
    <property type="entry name" value="HD/PDEase_dom"/>
</dbReference>
<dbReference type="AlphaFoldDB" id="A0A2U8W9X7"/>
<accession>A0A2U8W9X7</accession>
<evidence type="ECO:0000259" key="2">
    <source>
        <dbReference type="PROSITE" id="PS51832"/>
    </source>
</evidence>
<protein>
    <submittedName>
        <fullName evidence="3">Phosphohydrolase</fullName>
    </submittedName>
</protein>
<dbReference type="Proteomes" id="UP000245926">
    <property type="component" value="Chromosome"/>
</dbReference>
<dbReference type="GO" id="GO:0008081">
    <property type="term" value="F:phosphoric diester hydrolase activity"/>
    <property type="evidence" value="ECO:0007669"/>
    <property type="project" value="UniProtKB-ARBA"/>
</dbReference>
<dbReference type="Gene3D" id="1.10.3210.10">
    <property type="entry name" value="Hypothetical protein af1432"/>
    <property type="match status" value="1"/>
</dbReference>
<dbReference type="InterPro" id="IPR037522">
    <property type="entry name" value="HD_GYP_dom"/>
</dbReference>
<dbReference type="KEGG" id="mets:DK389_20250"/>
<dbReference type="NCBIfam" id="TIGR00277">
    <property type="entry name" value="HDIG"/>
    <property type="match status" value="1"/>
</dbReference>
<dbReference type="RefSeq" id="WP_109892244.1">
    <property type="nucleotide sequence ID" value="NZ_CP029550.1"/>
</dbReference>
<feature type="domain" description="HD-GYP" evidence="2">
    <location>
        <begin position="167"/>
        <end position="359"/>
    </location>
</feature>
<keyword evidence="4" id="KW-1185">Reference proteome</keyword>
<keyword evidence="3" id="KW-0378">Hydrolase</keyword>
<dbReference type="PANTHER" id="PTHR43155">
    <property type="entry name" value="CYCLIC DI-GMP PHOSPHODIESTERASE PA4108-RELATED"/>
    <property type="match status" value="1"/>
</dbReference>
<evidence type="ECO:0000313" key="4">
    <source>
        <dbReference type="Proteomes" id="UP000245926"/>
    </source>
</evidence>
<dbReference type="Pfam" id="PF13487">
    <property type="entry name" value="HD_5"/>
    <property type="match status" value="1"/>
</dbReference>
<proteinExistence type="predicted"/>
<evidence type="ECO:0000313" key="3">
    <source>
        <dbReference type="EMBL" id="AWN42401.1"/>
    </source>
</evidence>
<name>A0A2U8W9X7_9HYPH</name>
<dbReference type="PROSITE" id="PS51832">
    <property type="entry name" value="HD_GYP"/>
    <property type="match status" value="1"/>
</dbReference>
<dbReference type="SMART" id="SM00471">
    <property type="entry name" value="HDc"/>
    <property type="match status" value="1"/>
</dbReference>
<dbReference type="InterPro" id="IPR006674">
    <property type="entry name" value="HD_domain"/>
</dbReference>
<dbReference type="InterPro" id="IPR006675">
    <property type="entry name" value="HDIG_dom"/>
</dbReference>
<dbReference type="EMBL" id="CP029550">
    <property type="protein sequence ID" value="AWN42401.1"/>
    <property type="molecule type" value="Genomic_DNA"/>
</dbReference>
<reference evidence="4" key="1">
    <citation type="submission" date="2018-05" db="EMBL/GenBank/DDBJ databases">
        <title>Complete Genome Sequence of Methylobacterium sp. 17SD2-17.</title>
        <authorList>
            <person name="Srinivasan S."/>
        </authorList>
    </citation>
    <scope>NUCLEOTIDE SEQUENCE [LARGE SCALE GENOMIC DNA]</scope>
    <source>
        <strain evidence="4">17SD2-17</strain>
    </source>
</reference>
<dbReference type="PANTHER" id="PTHR43155:SF2">
    <property type="entry name" value="CYCLIC DI-GMP PHOSPHODIESTERASE PA4108"/>
    <property type="match status" value="1"/>
</dbReference>
<dbReference type="SUPFAM" id="SSF109604">
    <property type="entry name" value="HD-domain/PDEase-like"/>
    <property type="match status" value="1"/>
</dbReference>
<sequence length="359" mass="38427">MLQDAFVLILSDRPGPAAGLARGIERVVACTCLDFGAGLPPKRPLAVVVDLDTPRTATAAVTEALAVRLRERPVPTLLLTGASRDDAGAADSFGAQAVLPAATPRETILAKVLEMIDGAARAAAARTRRLNQRAEVATGIVTDLFFQASADRRLRDAEADRGTETVLAAVSEAGIRDWLDVVWRHDAQVYQHTLSVAGYAAAFGTEIGLPEADHRRLTKAALLHDIGKSRIPASILNKPNGLSAEETALMRSHAILGADLLRAQGDVEPEIIDVVRHHHEKLDGSGYPDGLAGAQISDLVRLVAICDIFSALTERRAYRAPLSVTEAVRIMTDMRGQLDRTLLNAFAPVIARSACQIWP</sequence>
<evidence type="ECO:0000259" key="1">
    <source>
        <dbReference type="PROSITE" id="PS51831"/>
    </source>
</evidence>
<dbReference type="OrthoDB" id="9802066at2"/>
<dbReference type="PROSITE" id="PS51831">
    <property type="entry name" value="HD"/>
    <property type="match status" value="1"/>
</dbReference>
<dbReference type="CDD" id="cd00077">
    <property type="entry name" value="HDc"/>
    <property type="match status" value="1"/>
</dbReference>
<organism evidence="3 4">
    <name type="scientific">Methylobacterium durans</name>
    <dbReference type="NCBI Taxonomy" id="2202825"/>
    <lineage>
        <taxon>Bacteria</taxon>
        <taxon>Pseudomonadati</taxon>
        <taxon>Pseudomonadota</taxon>
        <taxon>Alphaproteobacteria</taxon>
        <taxon>Hyphomicrobiales</taxon>
        <taxon>Methylobacteriaceae</taxon>
        <taxon>Methylobacterium</taxon>
    </lineage>
</organism>
<feature type="domain" description="HD" evidence="1">
    <location>
        <begin position="189"/>
        <end position="312"/>
    </location>
</feature>
<gene>
    <name evidence="3" type="ORF">DK389_20250</name>
</gene>